<comment type="function">
    <text evidence="6">Subunit of the oligosaccharyl transferase (OST) complex that catalyzes the initial transfer of a defined glycan (Glc(3)Man(9)GlcNAc(2) in eukaryotes) from the lipid carrier dolichol-pyrophosphate to an asparagine residue within an Asn-X-Ser/Thr consensus motif in nascent polypeptide chains, the first step in protein N-glycosylation. N-glycosylation occurs cotranslationally and the complex associates with the Sec61 complex at the channel-forming translocon complex that mediates protein translocation across the endoplasmic reticulum (ER). All subunits are required for a maximal enzyme activity.</text>
</comment>
<keyword evidence="5 6" id="KW-0472">Membrane</keyword>
<keyword evidence="3 6" id="KW-0812">Transmembrane</keyword>
<dbReference type="GO" id="GO:0034976">
    <property type="term" value="P:response to endoplasmic reticulum stress"/>
    <property type="evidence" value="ECO:0000318"/>
    <property type="project" value="GO_Central"/>
</dbReference>
<organism evidence="7 8">
    <name type="scientific">Brassica napus</name>
    <name type="common">Rape</name>
    <dbReference type="NCBI Taxonomy" id="3708"/>
    <lineage>
        <taxon>Eukaryota</taxon>
        <taxon>Viridiplantae</taxon>
        <taxon>Streptophyta</taxon>
        <taxon>Embryophyta</taxon>
        <taxon>Tracheophyta</taxon>
        <taxon>Spermatophyta</taxon>
        <taxon>Magnoliopsida</taxon>
        <taxon>eudicotyledons</taxon>
        <taxon>Gunneridae</taxon>
        <taxon>Pentapetalae</taxon>
        <taxon>rosids</taxon>
        <taxon>malvids</taxon>
        <taxon>Brassicales</taxon>
        <taxon>Brassicaceae</taxon>
        <taxon>Brassiceae</taxon>
        <taxon>Brassica</taxon>
    </lineage>
</organism>
<name>A0A078JSP7_BRANA</name>
<gene>
    <name evidence="7" type="primary">BnaC03g77630D</name>
    <name evidence="7" type="ORF">GSBRNA2T00076563001</name>
</gene>
<evidence type="ECO:0000256" key="3">
    <source>
        <dbReference type="ARBA" id="ARBA00022692"/>
    </source>
</evidence>
<accession>A0A078JSP7</accession>
<comment type="subcellular location">
    <subcellularLocation>
        <location evidence="1 6">Membrane</location>
        <topology evidence="1 6">Multi-pass membrane protein</topology>
    </subcellularLocation>
</comment>
<dbReference type="PaxDb" id="3708-A0A078JSP7"/>
<keyword evidence="4 6" id="KW-1133">Transmembrane helix</keyword>
<feature type="transmembrane region" description="Helical" evidence="6">
    <location>
        <begin position="83"/>
        <end position="107"/>
    </location>
</feature>
<evidence type="ECO:0000313" key="7">
    <source>
        <dbReference type="EMBL" id="CDY68661.1"/>
    </source>
</evidence>
<dbReference type="GO" id="GO:0005789">
    <property type="term" value="C:endoplasmic reticulum membrane"/>
    <property type="evidence" value="ECO:0000318"/>
    <property type="project" value="GO_Central"/>
</dbReference>
<reference evidence="7 8" key="1">
    <citation type="journal article" date="2014" name="Science">
        <title>Plant genetics. Early allopolyploid evolution in the post-Neolithic Brassica napus oilseed genome.</title>
        <authorList>
            <person name="Chalhoub B."/>
            <person name="Denoeud F."/>
            <person name="Liu S."/>
            <person name="Parkin I.A."/>
            <person name="Tang H."/>
            <person name="Wang X."/>
            <person name="Chiquet J."/>
            <person name="Belcram H."/>
            <person name="Tong C."/>
            <person name="Samans B."/>
            <person name="Correa M."/>
            <person name="Da Silva C."/>
            <person name="Just J."/>
            <person name="Falentin C."/>
            <person name="Koh C.S."/>
            <person name="Le Clainche I."/>
            <person name="Bernard M."/>
            <person name="Bento P."/>
            <person name="Noel B."/>
            <person name="Labadie K."/>
            <person name="Alberti A."/>
            <person name="Charles M."/>
            <person name="Arnaud D."/>
            <person name="Guo H."/>
            <person name="Daviaud C."/>
            <person name="Alamery S."/>
            <person name="Jabbari K."/>
            <person name="Zhao M."/>
            <person name="Edger P.P."/>
            <person name="Chelaifa H."/>
            <person name="Tack D."/>
            <person name="Lassalle G."/>
            <person name="Mestiri I."/>
            <person name="Schnel N."/>
            <person name="Le Paslier M.C."/>
            <person name="Fan G."/>
            <person name="Renault V."/>
            <person name="Bayer P.E."/>
            <person name="Golicz A.A."/>
            <person name="Manoli S."/>
            <person name="Lee T.H."/>
            <person name="Thi V.H."/>
            <person name="Chalabi S."/>
            <person name="Hu Q."/>
            <person name="Fan C."/>
            <person name="Tollenaere R."/>
            <person name="Lu Y."/>
            <person name="Battail C."/>
            <person name="Shen J."/>
            <person name="Sidebottom C.H."/>
            <person name="Wang X."/>
            <person name="Canaguier A."/>
            <person name="Chauveau A."/>
            <person name="Berard A."/>
            <person name="Deniot G."/>
            <person name="Guan M."/>
            <person name="Liu Z."/>
            <person name="Sun F."/>
            <person name="Lim Y.P."/>
            <person name="Lyons E."/>
            <person name="Town C.D."/>
            <person name="Bancroft I."/>
            <person name="Wang X."/>
            <person name="Meng J."/>
            <person name="Ma J."/>
            <person name="Pires J.C."/>
            <person name="King G.J."/>
            <person name="Brunel D."/>
            <person name="Delourme R."/>
            <person name="Renard M."/>
            <person name="Aury J.M."/>
            <person name="Adams K.L."/>
            <person name="Batley J."/>
            <person name="Snowdon R.J."/>
            <person name="Tost J."/>
            <person name="Edwards D."/>
            <person name="Zhou Y."/>
            <person name="Hua W."/>
            <person name="Sharpe A.G."/>
            <person name="Paterson A.H."/>
            <person name="Guan C."/>
            <person name="Wincker P."/>
        </authorList>
    </citation>
    <scope>NUCLEOTIDE SEQUENCE [LARGE SCALE GENOMIC DNA]</scope>
    <source>
        <strain evidence="8">cv. Darmor-bzh</strain>
    </source>
</reference>
<comment type="subunit">
    <text evidence="6">Component of the oligosaccharyltransferase (OST) complex.</text>
</comment>
<evidence type="ECO:0000256" key="5">
    <source>
        <dbReference type="ARBA" id="ARBA00023136"/>
    </source>
</evidence>
<dbReference type="GO" id="GO:0006487">
    <property type="term" value="P:protein N-linked glycosylation"/>
    <property type="evidence" value="ECO:0007669"/>
    <property type="project" value="UniProtKB-UniRule"/>
</dbReference>
<dbReference type="PANTHER" id="PTHR13636">
    <property type="entry name" value="TRANSMEMBRANE PROTEIN 258"/>
    <property type="match status" value="1"/>
</dbReference>
<evidence type="ECO:0000256" key="2">
    <source>
        <dbReference type="ARBA" id="ARBA00009825"/>
    </source>
</evidence>
<sequence>MYRLTILNAIQTGSFKIDSHRSARSKRRRRDLSVAKMTAKPIGSPIPVAIYPTLSVFTLAIGLVITAFFFIYEATSSRKNRSLGMELASATVASVFLGFGSLFLLLASGVYV</sequence>
<feature type="transmembrane region" description="Helical" evidence="6">
    <location>
        <begin position="49"/>
        <end position="71"/>
    </location>
</feature>
<proteinExistence type="inferred from homology"/>
<dbReference type="EMBL" id="LK037755">
    <property type="protein sequence ID" value="CDY68661.1"/>
    <property type="molecule type" value="Genomic_DNA"/>
</dbReference>
<dbReference type="OMA" id="TWEFGVI"/>
<evidence type="ECO:0000256" key="6">
    <source>
        <dbReference type="RuleBase" id="RU367008"/>
    </source>
</evidence>
<dbReference type="InterPro" id="IPR007915">
    <property type="entry name" value="TMEM258/Ost5"/>
</dbReference>
<evidence type="ECO:0000256" key="4">
    <source>
        <dbReference type="ARBA" id="ARBA00022989"/>
    </source>
</evidence>
<evidence type="ECO:0000256" key="1">
    <source>
        <dbReference type="ARBA" id="ARBA00004141"/>
    </source>
</evidence>
<dbReference type="AlphaFoldDB" id="A0A078JSP7"/>
<dbReference type="GO" id="GO:0062062">
    <property type="term" value="F:oligosaccharyltransferase complex binding"/>
    <property type="evidence" value="ECO:0000318"/>
    <property type="project" value="GO_Central"/>
</dbReference>
<evidence type="ECO:0000313" key="8">
    <source>
        <dbReference type="Proteomes" id="UP000028999"/>
    </source>
</evidence>
<dbReference type="STRING" id="3708.A0A078JSP7"/>
<keyword evidence="8" id="KW-1185">Reference proteome</keyword>
<dbReference type="Pfam" id="PF05251">
    <property type="entry name" value="Ost5"/>
    <property type="match status" value="1"/>
</dbReference>
<protein>
    <recommendedName>
        <fullName evidence="6">Dolichyl-diphosphooligosaccharide-protein glycosyltransferase subunit OST5</fullName>
    </recommendedName>
</protein>
<dbReference type="Proteomes" id="UP000028999">
    <property type="component" value="Unassembled WGS sequence"/>
</dbReference>
<dbReference type="Gramene" id="CDY68661">
    <property type="protein sequence ID" value="CDY68661"/>
    <property type="gene ID" value="GSBRNA2T00076563001"/>
</dbReference>
<dbReference type="GO" id="GO:0008250">
    <property type="term" value="C:oligosaccharyltransferase complex"/>
    <property type="evidence" value="ECO:0007669"/>
    <property type="project" value="UniProtKB-UniRule"/>
</dbReference>
<comment type="similarity">
    <text evidence="2 6">Belongs to the OST5 family.</text>
</comment>